<dbReference type="PROSITE" id="PS01095">
    <property type="entry name" value="GH18_1"/>
    <property type="match status" value="1"/>
</dbReference>
<dbReference type="EMBL" id="VIWW01000001">
    <property type="protein sequence ID" value="TWG05430.1"/>
    <property type="molecule type" value="Genomic_DNA"/>
</dbReference>
<evidence type="ECO:0000256" key="9">
    <source>
        <dbReference type="SAM" id="SignalP"/>
    </source>
</evidence>
<feature type="compositionally biased region" description="Basic residues" evidence="8">
    <location>
        <begin position="255"/>
        <end position="265"/>
    </location>
</feature>
<dbReference type="CDD" id="cd06548">
    <property type="entry name" value="GH18_chitinase"/>
    <property type="match status" value="1"/>
</dbReference>
<keyword evidence="3 6" id="KW-0378">Hydrolase</keyword>
<dbReference type="GO" id="GO:0005975">
    <property type="term" value="P:carbohydrate metabolic process"/>
    <property type="evidence" value="ECO:0007669"/>
    <property type="project" value="InterPro"/>
</dbReference>
<dbReference type="SMART" id="SM00636">
    <property type="entry name" value="Glyco_18"/>
    <property type="match status" value="1"/>
</dbReference>
<name>A0A561V1G8_9ACTN</name>
<reference evidence="11 12" key="1">
    <citation type="submission" date="2019-06" db="EMBL/GenBank/DDBJ databases">
        <title>Sequencing the genomes of 1000 actinobacteria strains.</title>
        <authorList>
            <person name="Klenk H.-P."/>
        </authorList>
    </citation>
    <scope>NUCLEOTIDE SEQUENCE [LARGE SCALE GENOMIC DNA]</scope>
    <source>
        <strain evidence="11 12">DSM 42059</strain>
    </source>
</reference>
<evidence type="ECO:0000259" key="10">
    <source>
        <dbReference type="PROSITE" id="PS51910"/>
    </source>
</evidence>
<comment type="catalytic activity">
    <reaction evidence="1">
        <text>Random endo-hydrolysis of N-acetyl-beta-D-glucosaminide (1-&gt;4)-beta-linkages in chitin and chitodextrins.</text>
        <dbReference type="EC" id="3.2.1.14"/>
    </reaction>
</comment>
<evidence type="ECO:0000256" key="8">
    <source>
        <dbReference type="SAM" id="MobiDB-lite"/>
    </source>
</evidence>
<evidence type="ECO:0000313" key="12">
    <source>
        <dbReference type="Proteomes" id="UP000318186"/>
    </source>
</evidence>
<dbReference type="PROSITE" id="PS51910">
    <property type="entry name" value="GH18_2"/>
    <property type="match status" value="1"/>
</dbReference>
<keyword evidence="4" id="KW-0624">Polysaccharide degradation</keyword>
<dbReference type="PROSITE" id="PS51318">
    <property type="entry name" value="TAT"/>
    <property type="match status" value="1"/>
</dbReference>
<evidence type="ECO:0000256" key="5">
    <source>
        <dbReference type="ARBA" id="ARBA00023295"/>
    </source>
</evidence>
<feature type="domain" description="GH18" evidence="10">
    <location>
        <begin position="49"/>
        <end position="474"/>
    </location>
</feature>
<feature type="region of interest" description="Disordered" evidence="8">
    <location>
        <begin position="249"/>
        <end position="275"/>
    </location>
</feature>
<dbReference type="GO" id="GO:0006032">
    <property type="term" value="P:chitin catabolic process"/>
    <property type="evidence" value="ECO:0007669"/>
    <property type="project" value="UniProtKB-KW"/>
</dbReference>
<evidence type="ECO:0000256" key="4">
    <source>
        <dbReference type="ARBA" id="ARBA00023024"/>
    </source>
</evidence>
<dbReference type="InterPro" id="IPR001579">
    <property type="entry name" value="Glyco_hydro_18_chit_AS"/>
</dbReference>
<evidence type="ECO:0000256" key="6">
    <source>
        <dbReference type="RuleBase" id="RU000489"/>
    </source>
</evidence>
<protein>
    <recommendedName>
        <fullName evidence="2">chitinase</fullName>
        <ecNumber evidence="2">3.2.1.14</ecNumber>
    </recommendedName>
</protein>
<dbReference type="InterPro" id="IPR029070">
    <property type="entry name" value="Chitinase_insertion_sf"/>
</dbReference>
<dbReference type="InterPro" id="IPR017853">
    <property type="entry name" value="GH"/>
</dbReference>
<evidence type="ECO:0000256" key="3">
    <source>
        <dbReference type="ARBA" id="ARBA00022801"/>
    </source>
</evidence>
<dbReference type="InterPro" id="IPR001223">
    <property type="entry name" value="Glyco_hydro18_cat"/>
</dbReference>
<accession>A0A561V1G8</accession>
<evidence type="ECO:0000256" key="7">
    <source>
        <dbReference type="RuleBase" id="RU004453"/>
    </source>
</evidence>
<dbReference type="PANTHER" id="PTHR11177">
    <property type="entry name" value="CHITINASE"/>
    <property type="match status" value="1"/>
</dbReference>
<dbReference type="GO" id="GO:0008061">
    <property type="term" value="F:chitin binding"/>
    <property type="evidence" value="ECO:0007669"/>
    <property type="project" value="InterPro"/>
</dbReference>
<dbReference type="SUPFAM" id="SSF54556">
    <property type="entry name" value="Chitinase insertion domain"/>
    <property type="match status" value="1"/>
</dbReference>
<dbReference type="InterPro" id="IPR050314">
    <property type="entry name" value="Glycosyl_Hydrlase_18"/>
</dbReference>
<dbReference type="Pfam" id="PF00704">
    <property type="entry name" value="Glyco_hydro_18"/>
    <property type="match status" value="1"/>
</dbReference>
<feature type="signal peptide" evidence="9">
    <location>
        <begin position="1"/>
        <end position="31"/>
    </location>
</feature>
<dbReference type="EC" id="3.2.1.14" evidence="2"/>
<sequence length="474" mass="51112">MGLMRRRTLSKLAVAVCAVSLAAAVTPAASASAGHGKDRGKNHASAPAYKRVGYFTQWGVYGRDFQVKDLETSGTAAKLTHINYSFGNVSADGKCFTGNVPGEADAWADYVRPLDAAGSVDGVADTDGQALAGNFNQLRELKAKHPGLKVMISLGGWSWSTHFSDAARTAASRKAFVSSCIDLYIKGNLPVDGTRGGEGAAAGLFDGIDIDWEWPGSAGDTDTVYRPEDKRNFTALVHEFRTQLDAYAKSDAASHKGKNTRKGSAGHKGANHGSKPRHYDLSAFIPASPEKIDAGFDVPRIMRDFDFVNLQGYDFHVSGEKTTAQQSALYAKGDFSVDRTVRDWLKRGAPARKLVMGMPFYGQGWTGVTGGGDGLGQPATAPAPATWAAGYEDYKALKKLAESGTYKVHRNVRDGSAWLFDGTTVWTYDDPQVLRTKSQYIRDHRLGGAMFWSLDGDTDDGELMATVDRGLSRR</sequence>
<evidence type="ECO:0000256" key="1">
    <source>
        <dbReference type="ARBA" id="ARBA00000822"/>
    </source>
</evidence>
<keyword evidence="5 6" id="KW-0326">Glycosidase</keyword>
<evidence type="ECO:0000313" key="11">
    <source>
        <dbReference type="EMBL" id="TWG05430.1"/>
    </source>
</evidence>
<keyword evidence="4" id="KW-0119">Carbohydrate metabolism</keyword>
<dbReference type="SUPFAM" id="SSF51445">
    <property type="entry name" value="(Trans)glycosidases"/>
    <property type="match status" value="1"/>
</dbReference>
<comment type="caution">
    <text evidence="11">The sequence shown here is derived from an EMBL/GenBank/DDBJ whole genome shotgun (WGS) entry which is preliminary data.</text>
</comment>
<gene>
    <name evidence="11" type="ORF">FHX80_113907</name>
</gene>
<dbReference type="Gene3D" id="3.20.20.80">
    <property type="entry name" value="Glycosidases"/>
    <property type="match status" value="1"/>
</dbReference>
<organism evidence="11 12">
    <name type="scientific">Streptomyces brevispora</name>
    <dbReference type="NCBI Taxonomy" id="887462"/>
    <lineage>
        <taxon>Bacteria</taxon>
        <taxon>Bacillati</taxon>
        <taxon>Actinomycetota</taxon>
        <taxon>Actinomycetes</taxon>
        <taxon>Kitasatosporales</taxon>
        <taxon>Streptomycetaceae</taxon>
        <taxon>Streptomyces</taxon>
    </lineage>
</organism>
<feature type="chain" id="PRO_5022238865" description="chitinase" evidence="9">
    <location>
        <begin position="32"/>
        <end position="474"/>
    </location>
</feature>
<keyword evidence="9" id="KW-0732">Signal</keyword>
<comment type="similarity">
    <text evidence="7">Belongs to the glycosyl hydrolase 18 family.</text>
</comment>
<dbReference type="PANTHER" id="PTHR11177:SF317">
    <property type="entry name" value="CHITINASE 12-RELATED"/>
    <property type="match status" value="1"/>
</dbReference>
<evidence type="ECO:0000256" key="2">
    <source>
        <dbReference type="ARBA" id="ARBA00012729"/>
    </source>
</evidence>
<dbReference type="InterPro" id="IPR011583">
    <property type="entry name" value="Chitinase_II/V-like_cat"/>
</dbReference>
<dbReference type="Proteomes" id="UP000318186">
    <property type="component" value="Unassembled WGS sequence"/>
</dbReference>
<dbReference type="InterPro" id="IPR006311">
    <property type="entry name" value="TAT_signal"/>
</dbReference>
<proteinExistence type="inferred from homology"/>
<dbReference type="Gene3D" id="3.10.50.10">
    <property type="match status" value="1"/>
</dbReference>
<keyword evidence="4" id="KW-0146">Chitin degradation</keyword>
<dbReference type="AlphaFoldDB" id="A0A561V1G8"/>
<dbReference type="GO" id="GO:0008843">
    <property type="term" value="F:endochitinase activity"/>
    <property type="evidence" value="ECO:0007669"/>
    <property type="project" value="UniProtKB-EC"/>
</dbReference>